<dbReference type="Pfam" id="PF00664">
    <property type="entry name" value="ABC_membrane"/>
    <property type="match status" value="1"/>
</dbReference>
<dbReference type="GO" id="GO:0005524">
    <property type="term" value="F:ATP binding"/>
    <property type="evidence" value="ECO:0007669"/>
    <property type="project" value="InterPro"/>
</dbReference>
<proteinExistence type="predicted"/>
<dbReference type="RefSeq" id="WP_303734003.1">
    <property type="nucleotide sequence ID" value="NZ_CAKZHK010000001.1"/>
</dbReference>
<feature type="transmembrane region" description="Helical" evidence="5">
    <location>
        <begin position="65"/>
        <end position="98"/>
    </location>
</feature>
<evidence type="ECO:0000256" key="2">
    <source>
        <dbReference type="ARBA" id="ARBA00022692"/>
    </source>
</evidence>
<evidence type="ECO:0000313" key="8">
    <source>
        <dbReference type="Proteomes" id="UP000249432"/>
    </source>
</evidence>
<protein>
    <recommendedName>
        <fullName evidence="6">ABC transmembrane type-1 domain-containing protein</fullName>
    </recommendedName>
</protein>
<dbReference type="GO" id="GO:0140359">
    <property type="term" value="F:ABC-type transporter activity"/>
    <property type="evidence" value="ECO:0007669"/>
    <property type="project" value="InterPro"/>
</dbReference>
<dbReference type="InterPro" id="IPR036640">
    <property type="entry name" value="ABC1_TM_sf"/>
</dbReference>
<dbReference type="PROSITE" id="PS50929">
    <property type="entry name" value="ABC_TM1F"/>
    <property type="match status" value="1"/>
</dbReference>
<dbReference type="Gene3D" id="1.20.1560.10">
    <property type="entry name" value="ABC transporter type 1, transmembrane domain"/>
    <property type="match status" value="1"/>
</dbReference>
<feature type="domain" description="ABC transmembrane type-1" evidence="6">
    <location>
        <begin position="30"/>
        <end position="136"/>
    </location>
</feature>
<dbReference type="GO" id="GO:0005886">
    <property type="term" value="C:plasma membrane"/>
    <property type="evidence" value="ECO:0007669"/>
    <property type="project" value="UniProtKB-SubCell"/>
</dbReference>
<sequence>MSAVLPSASTSQIGAELFCLLRRCLVPASFAVIFTFVGALLTLVPVFLLASVIDAVSTGDGSAGVANLIVWAALACLGSFAVSGLAEALTGVTIAYMVARLRERTVAAVLNLPPTTVESLGRGEVLGRVGADVALR</sequence>
<keyword evidence="2 5" id="KW-0812">Transmembrane</keyword>
<accession>A0A2W5ST34</accession>
<comment type="caution">
    <text evidence="7">The sequence shown here is derived from an EMBL/GenBank/DDBJ whole genome shotgun (WGS) entry which is preliminary data.</text>
</comment>
<dbReference type="EMBL" id="QFRA01000002">
    <property type="protein sequence ID" value="PZR06439.1"/>
    <property type="molecule type" value="Genomic_DNA"/>
</dbReference>
<reference evidence="7 8" key="1">
    <citation type="submission" date="2017-08" db="EMBL/GenBank/DDBJ databases">
        <title>Infants hospitalized years apart are colonized by the same room-sourced microbial strains.</title>
        <authorList>
            <person name="Brooks B."/>
            <person name="Olm M.R."/>
            <person name="Firek B.A."/>
            <person name="Baker R."/>
            <person name="Thomas B.C."/>
            <person name="Morowitz M.J."/>
            <person name="Banfield J.F."/>
        </authorList>
    </citation>
    <scope>NUCLEOTIDE SEQUENCE [LARGE SCALE GENOMIC DNA]</scope>
    <source>
        <strain evidence="7">S2_003_000_R1_3</strain>
    </source>
</reference>
<evidence type="ECO:0000313" key="7">
    <source>
        <dbReference type="EMBL" id="PZR06439.1"/>
    </source>
</evidence>
<evidence type="ECO:0000256" key="5">
    <source>
        <dbReference type="SAM" id="Phobius"/>
    </source>
</evidence>
<keyword evidence="3 5" id="KW-1133">Transmembrane helix</keyword>
<dbReference type="Proteomes" id="UP000249432">
    <property type="component" value="Unassembled WGS sequence"/>
</dbReference>
<dbReference type="SUPFAM" id="SSF90123">
    <property type="entry name" value="ABC transporter transmembrane region"/>
    <property type="match status" value="1"/>
</dbReference>
<evidence type="ECO:0000256" key="4">
    <source>
        <dbReference type="ARBA" id="ARBA00023136"/>
    </source>
</evidence>
<organism evidence="7 8">
    <name type="scientific">Corynebacterium kroppenstedtii</name>
    <dbReference type="NCBI Taxonomy" id="161879"/>
    <lineage>
        <taxon>Bacteria</taxon>
        <taxon>Bacillati</taxon>
        <taxon>Actinomycetota</taxon>
        <taxon>Actinomycetes</taxon>
        <taxon>Mycobacteriales</taxon>
        <taxon>Corynebacteriaceae</taxon>
        <taxon>Corynebacterium</taxon>
    </lineage>
</organism>
<evidence type="ECO:0000256" key="3">
    <source>
        <dbReference type="ARBA" id="ARBA00022989"/>
    </source>
</evidence>
<gene>
    <name evidence="7" type="ORF">DI525_01290</name>
</gene>
<dbReference type="InterPro" id="IPR011527">
    <property type="entry name" value="ABC1_TM_dom"/>
</dbReference>
<dbReference type="AlphaFoldDB" id="A0A2W5ST34"/>
<comment type="subcellular location">
    <subcellularLocation>
        <location evidence="1">Cell membrane</location>
        <topology evidence="1">Multi-pass membrane protein</topology>
    </subcellularLocation>
</comment>
<evidence type="ECO:0000256" key="1">
    <source>
        <dbReference type="ARBA" id="ARBA00004651"/>
    </source>
</evidence>
<keyword evidence="4 5" id="KW-0472">Membrane</keyword>
<feature type="transmembrane region" description="Helical" evidence="5">
    <location>
        <begin position="30"/>
        <end position="53"/>
    </location>
</feature>
<name>A0A2W5ST34_9CORY</name>
<evidence type="ECO:0000259" key="6">
    <source>
        <dbReference type="PROSITE" id="PS50929"/>
    </source>
</evidence>